<protein>
    <submittedName>
        <fullName evidence="1">Uncharacterized protein</fullName>
    </submittedName>
</protein>
<reference evidence="1 2" key="1">
    <citation type="submission" date="2018-03" db="EMBL/GenBank/DDBJ databases">
        <title>Draft Genome Sequences of the Obligatory Marine Myxobacteria Enhygromyxa salina SWB007.</title>
        <authorList>
            <person name="Poehlein A."/>
            <person name="Moghaddam J.A."/>
            <person name="Harms H."/>
            <person name="Alanjari M."/>
            <person name="Koenig G.M."/>
            <person name="Daniel R."/>
            <person name="Schaeberle T.F."/>
        </authorList>
    </citation>
    <scope>NUCLEOTIDE SEQUENCE [LARGE SCALE GENOMIC DNA]</scope>
    <source>
        <strain evidence="1 2">SWB007</strain>
    </source>
</reference>
<dbReference type="AlphaFoldDB" id="A0A2S9YJB1"/>
<evidence type="ECO:0000313" key="2">
    <source>
        <dbReference type="Proteomes" id="UP000238823"/>
    </source>
</evidence>
<comment type="caution">
    <text evidence="1">The sequence shown here is derived from an EMBL/GenBank/DDBJ whole genome shotgun (WGS) entry which is preliminary data.</text>
</comment>
<dbReference type="EMBL" id="PVNL01000096">
    <property type="protein sequence ID" value="PRQ05193.1"/>
    <property type="molecule type" value="Genomic_DNA"/>
</dbReference>
<dbReference type="Proteomes" id="UP000238823">
    <property type="component" value="Unassembled WGS sequence"/>
</dbReference>
<proteinExistence type="predicted"/>
<organism evidence="1 2">
    <name type="scientific">Enhygromyxa salina</name>
    <dbReference type="NCBI Taxonomy" id="215803"/>
    <lineage>
        <taxon>Bacteria</taxon>
        <taxon>Pseudomonadati</taxon>
        <taxon>Myxococcota</taxon>
        <taxon>Polyangia</taxon>
        <taxon>Nannocystales</taxon>
        <taxon>Nannocystaceae</taxon>
        <taxon>Enhygromyxa</taxon>
    </lineage>
</organism>
<accession>A0A2S9YJB1</accession>
<sequence>MFSVADAESGYGRGVLWPPAVPGIVSLVTPRASAVGRPLLLSSCLLSSLLLGTGCVPDECTADFVVSGALDYTYALRENNSTCTATTNSSASLIVPGGLSWTANDGVELRITLVEGDLTIGTHAAIVSFYSATLSGWFHVDSLTGSGATCLVTITESEIVDWVQEDHRRVSGVLDCDGPLEASADDPPLYISDMSFSVYAGESPF</sequence>
<evidence type="ECO:0000313" key="1">
    <source>
        <dbReference type="EMBL" id="PRQ05193.1"/>
    </source>
</evidence>
<gene>
    <name evidence="1" type="ORF">ENSA7_46430</name>
</gene>
<name>A0A2S9YJB1_9BACT</name>